<keyword evidence="4" id="KW-1185">Reference proteome</keyword>
<reference evidence="3 4" key="1">
    <citation type="submission" date="2016-02" db="EMBL/GenBank/DDBJ databases">
        <title>Genome analysis of coral dinoflagellate symbionts highlights evolutionary adaptations to a symbiotic lifestyle.</title>
        <authorList>
            <person name="Aranda M."/>
            <person name="Li Y."/>
            <person name="Liew Y.J."/>
            <person name="Baumgarten S."/>
            <person name="Simakov O."/>
            <person name="Wilson M."/>
            <person name="Piel J."/>
            <person name="Ashoor H."/>
            <person name="Bougouffa S."/>
            <person name="Bajic V.B."/>
            <person name="Ryu T."/>
            <person name="Ravasi T."/>
            <person name="Bayer T."/>
            <person name="Micklem G."/>
            <person name="Kim H."/>
            <person name="Bhak J."/>
            <person name="Lajeunesse T.C."/>
            <person name="Voolstra C.R."/>
        </authorList>
    </citation>
    <scope>NUCLEOTIDE SEQUENCE [LARGE SCALE GENOMIC DNA]</scope>
    <source>
        <strain evidence="3 4">CCMP2467</strain>
    </source>
</reference>
<feature type="transmembrane region" description="Helical" evidence="2">
    <location>
        <begin position="88"/>
        <end position="106"/>
    </location>
</feature>
<evidence type="ECO:0000256" key="2">
    <source>
        <dbReference type="SAM" id="Phobius"/>
    </source>
</evidence>
<evidence type="ECO:0000313" key="4">
    <source>
        <dbReference type="Proteomes" id="UP000186817"/>
    </source>
</evidence>
<keyword evidence="2" id="KW-0472">Membrane</keyword>
<organism evidence="3 4">
    <name type="scientific">Symbiodinium microadriaticum</name>
    <name type="common">Dinoflagellate</name>
    <name type="synonym">Zooxanthella microadriatica</name>
    <dbReference type="NCBI Taxonomy" id="2951"/>
    <lineage>
        <taxon>Eukaryota</taxon>
        <taxon>Sar</taxon>
        <taxon>Alveolata</taxon>
        <taxon>Dinophyceae</taxon>
        <taxon>Suessiales</taxon>
        <taxon>Symbiodiniaceae</taxon>
        <taxon>Symbiodinium</taxon>
    </lineage>
</organism>
<keyword evidence="2" id="KW-0812">Transmembrane</keyword>
<proteinExistence type="predicted"/>
<keyword evidence="2" id="KW-1133">Transmembrane helix</keyword>
<feature type="region of interest" description="Disordered" evidence="1">
    <location>
        <begin position="1"/>
        <end position="44"/>
    </location>
</feature>
<evidence type="ECO:0008006" key="5">
    <source>
        <dbReference type="Google" id="ProtNLM"/>
    </source>
</evidence>
<feature type="transmembrane region" description="Helical" evidence="2">
    <location>
        <begin position="126"/>
        <end position="144"/>
    </location>
</feature>
<protein>
    <recommendedName>
        <fullName evidence="5">Transmembrane protein</fullName>
    </recommendedName>
</protein>
<dbReference type="EMBL" id="LSRX01001109">
    <property type="protein sequence ID" value="OLP83547.1"/>
    <property type="molecule type" value="Genomic_DNA"/>
</dbReference>
<name>A0A1Q9CL16_SYMMI</name>
<evidence type="ECO:0000256" key="1">
    <source>
        <dbReference type="SAM" id="MobiDB-lite"/>
    </source>
</evidence>
<evidence type="ECO:0000313" key="3">
    <source>
        <dbReference type="EMBL" id="OLP83547.1"/>
    </source>
</evidence>
<dbReference type="Proteomes" id="UP000186817">
    <property type="component" value="Unassembled WGS sequence"/>
</dbReference>
<dbReference type="AlphaFoldDB" id="A0A1Q9CL16"/>
<sequence>MKGSAPPLVSPRSDAQEDSPAASSDEEEEKAEAEEASEAASKVSADLGHLRTPAHSEVVDVSRRPAWWEFHITMPTAADLPLLARRGVFVLVACSLVAVATVGLATGCEEAPPLGRFCVAEGDLQWALAFAPACVALLGFLCWLRRRRQFRKEACAIRYRQDAEAQQSAVELLDALLDSPPSEISKYAQQVVQILKDFPDKAAVQHRGWLAVEALGAVPVLLASLEEHRLLG</sequence>
<gene>
    <name evidence="3" type="ORF">AK812_SmicGene35688</name>
</gene>
<feature type="compositionally biased region" description="Acidic residues" evidence="1">
    <location>
        <begin position="24"/>
        <end position="37"/>
    </location>
</feature>
<accession>A0A1Q9CL16</accession>
<comment type="caution">
    <text evidence="3">The sequence shown here is derived from an EMBL/GenBank/DDBJ whole genome shotgun (WGS) entry which is preliminary data.</text>
</comment>